<gene>
    <name evidence="1" type="ORF">R3P38DRAFT_2761872</name>
</gene>
<sequence>MLSIKEQFELGRMKVIASGVVDAALPEFKYRLETRLKFMLQQIFQIRFDRGPSLFEKLPPELYSAIFRGVLATSRPASREYRDDRTRIILVCKLWQAVMTKDPLCWSEVTIMPNMTSRALRQILEVTVSQPLAVYVLDLRVTDDQHTAADHSILLSLFNQLLPTCRRWVKLVIVTPSLHVRSFVLRKVRNYTCPSLTSIVAYAPLSGSYPIPSSLTGQLLSTTLRCLVLHRIPFPQWTPVPMPSLQILSLSDIISFNSPTKAQLYALLANSPQLCTLELLRVGVSLPEHAASPRLIELTVPSVTTLALAFDATLNSVIALIPFFDALRFIDMPNLRHYHLEFPTDEDARCYLTNFLSFRSPSVSLGGRLSNADVIQTLLVHLGMVDTLDLVEYQGKELLECLGTRLPKTSGHSGVVLPALQTLRVRAHFLRSLYMGLIDRSSRGSLVRSVEMVRLDGDHFSDLAAVGDQLNDIRAVAHSVRWGSKHNYVTGVSHYGILTMAYLRVLPMFVAARLGLASLPTEVLAKILLLVPDRFENVPVTWRWSCVLLGWVCKKWMSIVNSYPEFFSGLYIYPGTSLSLLERSLRCSGDYPLAITIEFPPINSNNTISRQMHEFTLYRSLVDAVFQRLRSDMGRCTRLVVDVDDHRLMRRIFTKLNRMNGGNITEFSVSSAHYMGRFTPSVASPFLASMPKLRAMNVRYHAVVWTNLSFLSGLTRLTIHSFFDVNPTLGFIYDMLEAAPCLEYLGLVLLSMADLEDVERDPPVLQFLTELDVVADSEEGTCLLSLLDVPALRILRFKVEDGNDRAIAGLFGHCWRVGPQVTTLGLQVSLPSVQLLLRCFALFPNVQSLDVRGINVGFGVHLMAIAMHWPQRLSCVREVLLDDYLEDPILTTLLEGLSGDKAWSVRVISPHDLDVIGWPTVPVTSTLKPDGTLDRAPYCTTSVLM</sequence>
<evidence type="ECO:0000313" key="1">
    <source>
        <dbReference type="EMBL" id="KAK7054077.1"/>
    </source>
</evidence>
<organism evidence="1 2">
    <name type="scientific">Favolaschia claudopus</name>
    <dbReference type="NCBI Taxonomy" id="2862362"/>
    <lineage>
        <taxon>Eukaryota</taxon>
        <taxon>Fungi</taxon>
        <taxon>Dikarya</taxon>
        <taxon>Basidiomycota</taxon>
        <taxon>Agaricomycotina</taxon>
        <taxon>Agaricomycetes</taxon>
        <taxon>Agaricomycetidae</taxon>
        <taxon>Agaricales</taxon>
        <taxon>Marasmiineae</taxon>
        <taxon>Mycenaceae</taxon>
        <taxon>Favolaschia</taxon>
    </lineage>
</organism>
<name>A0AAW0DR59_9AGAR</name>
<dbReference type="InterPro" id="IPR032675">
    <property type="entry name" value="LRR_dom_sf"/>
</dbReference>
<protein>
    <recommendedName>
        <fullName evidence="3">F-box domain-containing protein</fullName>
    </recommendedName>
</protein>
<dbReference type="Proteomes" id="UP001362999">
    <property type="component" value="Unassembled WGS sequence"/>
</dbReference>
<dbReference type="EMBL" id="JAWWNJ010000006">
    <property type="protein sequence ID" value="KAK7054077.1"/>
    <property type="molecule type" value="Genomic_DNA"/>
</dbReference>
<evidence type="ECO:0008006" key="3">
    <source>
        <dbReference type="Google" id="ProtNLM"/>
    </source>
</evidence>
<dbReference type="AlphaFoldDB" id="A0AAW0DR59"/>
<dbReference type="SUPFAM" id="SSF52047">
    <property type="entry name" value="RNI-like"/>
    <property type="match status" value="1"/>
</dbReference>
<comment type="caution">
    <text evidence="1">The sequence shown here is derived from an EMBL/GenBank/DDBJ whole genome shotgun (WGS) entry which is preliminary data.</text>
</comment>
<evidence type="ECO:0000313" key="2">
    <source>
        <dbReference type="Proteomes" id="UP001362999"/>
    </source>
</evidence>
<keyword evidence="2" id="KW-1185">Reference proteome</keyword>
<proteinExistence type="predicted"/>
<reference evidence="1 2" key="1">
    <citation type="journal article" date="2024" name="J Genomics">
        <title>Draft genome sequencing and assembly of Favolaschia claudopus CIRM-BRFM 2984 isolated from oak limbs.</title>
        <authorList>
            <person name="Navarro D."/>
            <person name="Drula E."/>
            <person name="Chaduli D."/>
            <person name="Cazenave R."/>
            <person name="Ahrendt S."/>
            <person name="Wang J."/>
            <person name="Lipzen A."/>
            <person name="Daum C."/>
            <person name="Barry K."/>
            <person name="Grigoriev I.V."/>
            <person name="Favel A."/>
            <person name="Rosso M.N."/>
            <person name="Martin F."/>
        </authorList>
    </citation>
    <scope>NUCLEOTIDE SEQUENCE [LARGE SCALE GENOMIC DNA]</scope>
    <source>
        <strain evidence="1 2">CIRM-BRFM 2984</strain>
    </source>
</reference>
<accession>A0AAW0DR59</accession>
<dbReference type="Gene3D" id="3.80.10.10">
    <property type="entry name" value="Ribonuclease Inhibitor"/>
    <property type="match status" value="1"/>
</dbReference>